<proteinExistence type="predicted"/>
<evidence type="ECO:0000313" key="2">
    <source>
        <dbReference type="Proteomes" id="UP001319104"/>
    </source>
</evidence>
<dbReference type="Proteomes" id="UP001319104">
    <property type="component" value="Unassembled WGS sequence"/>
</dbReference>
<gene>
    <name evidence="1" type="ORF">KI659_14975</name>
</gene>
<keyword evidence="2" id="KW-1185">Reference proteome</keyword>
<accession>A0AAP2G5A1</accession>
<sequence length="242" mass="27227">MAKQSNILELTGSIGNISFYKTKEGYRARQKGGVTKKRILTDPHYERTRENNAEFGRATSAAKHIRHALAFSLAKAGDNTFHNRLKSLMVKVVQSDPISDRGERTVQIGDLDILQGLRLNKKRSLDGSLGQYVRIEKESGQLKFTLKNCNPELFQAPSSTTHFRLFAQGLRMNFEPFEFVKSLYETPLLPIETNGIDLSFDLKIEGDLPGKELFAVGLEFFQKLGDTPYPVAKKDFNVGEVV</sequence>
<protein>
    <submittedName>
        <fullName evidence="1">Uncharacterized protein</fullName>
    </submittedName>
</protein>
<name>A0AAP2G5A1_9BACT</name>
<evidence type="ECO:0000313" key="1">
    <source>
        <dbReference type="EMBL" id="MBS9525320.1"/>
    </source>
</evidence>
<comment type="caution">
    <text evidence="1">The sequence shown here is derived from an EMBL/GenBank/DDBJ whole genome shotgun (WGS) entry which is preliminary data.</text>
</comment>
<dbReference type="RefSeq" id="WP_213946181.1">
    <property type="nucleotide sequence ID" value="NZ_JAHCMY010000011.1"/>
</dbReference>
<dbReference type="EMBL" id="JAHCMY010000011">
    <property type="protein sequence ID" value="MBS9525320.1"/>
    <property type="molecule type" value="Genomic_DNA"/>
</dbReference>
<dbReference type="AlphaFoldDB" id="A0AAP2G5A1"/>
<organism evidence="1 2">
    <name type="scientific">Litoribacter ruber</name>
    <dbReference type="NCBI Taxonomy" id="702568"/>
    <lineage>
        <taxon>Bacteria</taxon>
        <taxon>Pseudomonadati</taxon>
        <taxon>Bacteroidota</taxon>
        <taxon>Cytophagia</taxon>
        <taxon>Cytophagales</taxon>
        <taxon>Cyclobacteriaceae</taxon>
        <taxon>Litoribacter</taxon>
    </lineage>
</organism>
<reference evidence="1 2" key="1">
    <citation type="submission" date="2021-05" db="EMBL/GenBank/DDBJ databases">
        <authorList>
            <person name="Zhang Z.D."/>
            <person name="Osman G."/>
        </authorList>
    </citation>
    <scope>NUCLEOTIDE SEQUENCE [LARGE SCALE GENOMIC DNA]</scope>
    <source>
        <strain evidence="1 2">KCTC 32217</strain>
    </source>
</reference>